<proteinExistence type="predicted"/>
<dbReference type="EMBL" id="CP065748">
    <property type="protein sequence ID" value="QPS80506.1"/>
    <property type="molecule type" value="Genomic_DNA"/>
</dbReference>
<keyword evidence="2" id="KW-1185">Reference proteome</keyword>
<sequence length="87" mass="9976">MRITVTIDDALYEEALKMLEPGMDEADLFQQVLRTFVRVQAAKRLAARGGRATDMPDSQEIAYRWPSPTDWLSTKGSTMRNAWQHAY</sequence>
<evidence type="ECO:0000313" key="1">
    <source>
        <dbReference type="EMBL" id="QPS80506.1"/>
    </source>
</evidence>
<dbReference type="RefSeq" id="WP_016452680.1">
    <property type="nucleotide sequence ID" value="NZ_CP065748.1"/>
</dbReference>
<organism evidence="1 2">
    <name type="scientific">Delftia lacustris</name>
    <dbReference type="NCBI Taxonomy" id="558537"/>
    <lineage>
        <taxon>Bacteria</taxon>
        <taxon>Pseudomonadati</taxon>
        <taxon>Pseudomonadota</taxon>
        <taxon>Betaproteobacteria</taxon>
        <taxon>Burkholderiales</taxon>
        <taxon>Comamonadaceae</taxon>
        <taxon>Delftia</taxon>
    </lineage>
</organism>
<gene>
    <name evidence="1" type="ORF">I6G47_26565</name>
</gene>
<evidence type="ECO:0000313" key="2">
    <source>
        <dbReference type="Proteomes" id="UP000595064"/>
    </source>
</evidence>
<protein>
    <submittedName>
        <fullName evidence="1">DUF2191 domain-containing protein</fullName>
    </submittedName>
</protein>
<accession>A0A7T2YR13</accession>
<dbReference type="AlphaFoldDB" id="A0A7T2YR13"/>
<reference evidence="1 2" key="1">
    <citation type="submission" date="2020-12" db="EMBL/GenBank/DDBJ databases">
        <title>FDA dAtabase for Regulatory Grade micrObial Sequences (FDA-ARGOS): Supporting development and validation of Infectious Disease Dx tests.</title>
        <authorList>
            <person name="Sproer C."/>
            <person name="Gronow S."/>
            <person name="Severitt S."/>
            <person name="Schroder I."/>
            <person name="Tallon L."/>
            <person name="Sadzewicz L."/>
            <person name="Zhao X."/>
            <person name="Boylan J."/>
            <person name="Ott S."/>
            <person name="Bowen H."/>
            <person name="Vavikolanu K."/>
            <person name="Mehta A."/>
            <person name="Aluvathingal J."/>
            <person name="Nadendla S."/>
            <person name="Lowell S."/>
            <person name="Myers T."/>
            <person name="Yan Y."/>
            <person name="Sichtig H."/>
        </authorList>
    </citation>
    <scope>NUCLEOTIDE SEQUENCE [LARGE SCALE GENOMIC DNA]</scope>
    <source>
        <strain evidence="1 2">FDAARGOS_890</strain>
    </source>
</reference>
<name>A0A7T2YR13_9BURK</name>
<dbReference type="KEGG" id="dla:I6G47_26565"/>
<dbReference type="Proteomes" id="UP000595064">
    <property type="component" value="Chromosome"/>
</dbReference>